<evidence type="ECO:0000313" key="4">
    <source>
        <dbReference type="EMBL" id="QCD44292.1"/>
    </source>
</evidence>
<evidence type="ECO:0000256" key="1">
    <source>
        <dbReference type="ARBA" id="ARBA00022741"/>
    </source>
</evidence>
<keyword evidence="2 4" id="KW-0067">ATP-binding</keyword>
<dbReference type="InterPro" id="IPR027417">
    <property type="entry name" value="P-loop_NTPase"/>
</dbReference>
<dbReference type="EMBL" id="CP012542">
    <property type="protein sequence ID" value="QCD44292.1"/>
    <property type="molecule type" value="Genomic_DNA"/>
</dbReference>
<dbReference type="PROSITE" id="PS00211">
    <property type="entry name" value="ABC_TRANSPORTER_1"/>
    <property type="match status" value="1"/>
</dbReference>
<dbReference type="RefSeq" id="WP_171993475.1">
    <property type="nucleotide sequence ID" value="NZ_CP012542.1"/>
</dbReference>
<dbReference type="InterPro" id="IPR003439">
    <property type="entry name" value="ABC_transporter-like_ATP-bd"/>
</dbReference>
<organism evidence="4 5">
    <name type="scientific">Campylobacter mucosalis CCUG 21559</name>
    <dbReference type="NCBI Taxonomy" id="1032067"/>
    <lineage>
        <taxon>Bacteria</taxon>
        <taxon>Pseudomonadati</taxon>
        <taxon>Campylobacterota</taxon>
        <taxon>Epsilonproteobacteria</taxon>
        <taxon>Campylobacterales</taxon>
        <taxon>Campylobacteraceae</taxon>
        <taxon>Campylobacter</taxon>
    </lineage>
</organism>
<keyword evidence="1" id="KW-0547">Nucleotide-binding</keyword>
<dbReference type="AlphaFoldDB" id="A0A6G5QF72"/>
<dbReference type="SUPFAM" id="SSF52540">
    <property type="entry name" value="P-loop containing nucleoside triphosphate hydrolases"/>
    <property type="match status" value="1"/>
</dbReference>
<reference evidence="4 5" key="1">
    <citation type="submission" date="2016-07" db="EMBL/GenBank/DDBJ databases">
        <title>Comparative genomics of the Campylobacter concisus group.</title>
        <authorList>
            <person name="Miller W.G."/>
            <person name="Yee E."/>
            <person name="Chapman M.H."/>
            <person name="Huynh S."/>
            <person name="Bono J.L."/>
            <person name="On S.L.W."/>
            <person name="StLeger J."/>
            <person name="Foster G."/>
            <person name="Parker C.T."/>
        </authorList>
    </citation>
    <scope>NUCLEOTIDE SEQUENCE [LARGE SCALE GENOMIC DNA]</scope>
    <source>
        <strain evidence="4 5">CCUG 21559</strain>
    </source>
</reference>
<accession>A0A6G5QF72</accession>
<evidence type="ECO:0000256" key="2">
    <source>
        <dbReference type="ARBA" id="ARBA00022840"/>
    </source>
</evidence>
<sequence length="255" mass="28258">MLELKNLEIYRGDLCVANKVNTNFKSGKTYGILGPNGAGKTSLLTAIFGDLDFSGEIKFKDKTLSFKNHFSWKKQIAYMPQDSLVDASLTALEVVLLGLLDSLGLYVSDEQLSKAVSIMDELGILHLASKDVTKLSGGQRQMVMFASVLIKSPKIILLDEPVSALDMHHSCILLDYVKKFTKERDLTTIMILHDLSLASQFCDELILLNKAEIKAQGAPKEVLTKDIIKELYRVKADIFYCSDGQPVVIAKQAIK</sequence>
<feature type="domain" description="ABC transporter" evidence="3">
    <location>
        <begin position="2"/>
        <end position="235"/>
    </location>
</feature>
<evidence type="ECO:0000259" key="3">
    <source>
        <dbReference type="PROSITE" id="PS50893"/>
    </source>
</evidence>
<dbReference type="PANTHER" id="PTHR42794:SF2">
    <property type="entry name" value="ABC TRANSPORTER ATP-BINDING PROTEIN"/>
    <property type="match status" value="1"/>
</dbReference>
<dbReference type="InterPro" id="IPR017871">
    <property type="entry name" value="ABC_transporter-like_CS"/>
</dbReference>
<proteinExistence type="predicted"/>
<dbReference type="Proteomes" id="UP000503264">
    <property type="component" value="Chromosome"/>
</dbReference>
<evidence type="ECO:0000313" key="5">
    <source>
        <dbReference type="Proteomes" id="UP000503264"/>
    </source>
</evidence>
<gene>
    <name evidence="4" type="ORF">CMUC_0480</name>
</gene>
<dbReference type="PANTHER" id="PTHR42794">
    <property type="entry name" value="HEMIN IMPORT ATP-BINDING PROTEIN HMUV"/>
    <property type="match status" value="1"/>
</dbReference>
<keyword evidence="5" id="KW-1185">Reference proteome</keyword>
<dbReference type="GO" id="GO:0005524">
    <property type="term" value="F:ATP binding"/>
    <property type="evidence" value="ECO:0007669"/>
    <property type="project" value="UniProtKB-KW"/>
</dbReference>
<dbReference type="InterPro" id="IPR003593">
    <property type="entry name" value="AAA+_ATPase"/>
</dbReference>
<dbReference type="CDD" id="cd03214">
    <property type="entry name" value="ABC_Iron-Siderophores_B12_Hemin"/>
    <property type="match status" value="1"/>
</dbReference>
<dbReference type="Pfam" id="PF00005">
    <property type="entry name" value="ABC_tran"/>
    <property type="match status" value="1"/>
</dbReference>
<dbReference type="PROSITE" id="PS50893">
    <property type="entry name" value="ABC_TRANSPORTER_2"/>
    <property type="match status" value="1"/>
</dbReference>
<dbReference type="Gene3D" id="3.40.50.300">
    <property type="entry name" value="P-loop containing nucleotide triphosphate hydrolases"/>
    <property type="match status" value="1"/>
</dbReference>
<protein>
    <submittedName>
        <fullName evidence="4">Iron ABC transporter, ATP-binding protein</fullName>
    </submittedName>
</protein>
<dbReference type="GO" id="GO:0016887">
    <property type="term" value="F:ATP hydrolysis activity"/>
    <property type="evidence" value="ECO:0007669"/>
    <property type="project" value="InterPro"/>
</dbReference>
<dbReference type="SMART" id="SM00382">
    <property type="entry name" value="AAA"/>
    <property type="match status" value="1"/>
</dbReference>
<name>A0A6G5QF72_9BACT</name>